<accession>A0A7W7QYI8</accession>
<proteinExistence type="predicted"/>
<feature type="domain" description="C2H2-type" evidence="1">
    <location>
        <begin position="30"/>
        <end position="51"/>
    </location>
</feature>
<gene>
    <name evidence="2" type="ORF">FHR34_001150</name>
</gene>
<dbReference type="AlphaFoldDB" id="A0A7W7QYI8"/>
<evidence type="ECO:0000313" key="3">
    <source>
        <dbReference type="Proteomes" id="UP000540506"/>
    </source>
</evidence>
<dbReference type="EMBL" id="JACHJV010000001">
    <property type="protein sequence ID" value="MBB4922157.1"/>
    <property type="molecule type" value="Genomic_DNA"/>
</dbReference>
<dbReference type="Pfam" id="PF24071">
    <property type="entry name" value="Phage_zn_bind_3"/>
    <property type="match status" value="1"/>
</dbReference>
<keyword evidence="3" id="KW-1185">Reference proteome</keyword>
<dbReference type="InterPro" id="IPR013087">
    <property type="entry name" value="Znf_C2H2_type"/>
</dbReference>
<evidence type="ECO:0000259" key="1">
    <source>
        <dbReference type="PROSITE" id="PS00028"/>
    </source>
</evidence>
<name>A0A7W7QYI8_KITKI</name>
<organism evidence="2 3">
    <name type="scientific">Kitasatospora kifunensis</name>
    <name type="common">Streptomyces kifunensis</name>
    <dbReference type="NCBI Taxonomy" id="58351"/>
    <lineage>
        <taxon>Bacteria</taxon>
        <taxon>Bacillati</taxon>
        <taxon>Actinomycetota</taxon>
        <taxon>Actinomycetes</taxon>
        <taxon>Kitasatosporales</taxon>
        <taxon>Streptomycetaceae</taxon>
        <taxon>Kitasatospora</taxon>
    </lineage>
</organism>
<dbReference type="PROSITE" id="PS00028">
    <property type="entry name" value="ZINC_FINGER_C2H2_1"/>
    <property type="match status" value="1"/>
</dbReference>
<reference evidence="2 3" key="1">
    <citation type="submission" date="2020-08" db="EMBL/GenBank/DDBJ databases">
        <title>Sequencing the genomes of 1000 actinobacteria strains.</title>
        <authorList>
            <person name="Klenk H.-P."/>
        </authorList>
    </citation>
    <scope>NUCLEOTIDE SEQUENCE [LARGE SCALE GENOMIC DNA]</scope>
    <source>
        <strain evidence="2 3">DSM 41654</strain>
    </source>
</reference>
<evidence type="ECO:0000313" key="2">
    <source>
        <dbReference type="EMBL" id="MBB4922157.1"/>
    </source>
</evidence>
<comment type="caution">
    <text evidence="2">The sequence shown here is derived from an EMBL/GenBank/DDBJ whole genome shotgun (WGS) entry which is preliminary data.</text>
</comment>
<sequence>MRYTQSGLPANAVTHGSCGGWWTGLGRSHCASCHETFSGESAAGRHRVGAHGVDRRCMDPATVGLVARPMPFGTLWSWPAPEVALSALRGGAVAS</sequence>
<protein>
    <recommendedName>
        <fullName evidence="1">C2H2-type domain-containing protein</fullName>
    </recommendedName>
</protein>
<dbReference type="InterPro" id="IPR058158">
    <property type="entry name" value="Phage_zn-bd_3"/>
</dbReference>
<dbReference type="Proteomes" id="UP000540506">
    <property type="component" value="Unassembled WGS sequence"/>
</dbReference>